<protein>
    <submittedName>
        <fullName evidence="2">Ankyrin and armadillo repeat-containing protein-like</fullName>
    </submittedName>
</protein>
<reference evidence="2" key="1">
    <citation type="submission" date="2023-08" db="EMBL/GenBank/DDBJ databases">
        <authorList>
            <person name="Alioto T."/>
            <person name="Alioto T."/>
            <person name="Gomez Garrido J."/>
        </authorList>
    </citation>
    <scope>NUCLEOTIDE SEQUENCE</scope>
</reference>
<dbReference type="InterPro" id="IPR036770">
    <property type="entry name" value="Ankyrin_rpt-contain_sf"/>
</dbReference>
<dbReference type="PROSITE" id="PS50088">
    <property type="entry name" value="ANK_REPEAT"/>
    <property type="match status" value="1"/>
</dbReference>
<dbReference type="SUPFAM" id="SSF48403">
    <property type="entry name" value="Ankyrin repeat"/>
    <property type="match status" value="1"/>
</dbReference>
<dbReference type="SMART" id="SM00248">
    <property type="entry name" value="ANK"/>
    <property type="match status" value="4"/>
</dbReference>
<dbReference type="AlphaFoldDB" id="A0AA36B5Y5"/>
<organism evidence="2 3">
    <name type="scientific">Octopus vulgaris</name>
    <name type="common">Common octopus</name>
    <dbReference type="NCBI Taxonomy" id="6645"/>
    <lineage>
        <taxon>Eukaryota</taxon>
        <taxon>Metazoa</taxon>
        <taxon>Spiralia</taxon>
        <taxon>Lophotrochozoa</taxon>
        <taxon>Mollusca</taxon>
        <taxon>Cephalopoda</taxon>
        <taxon>Coleoidea</taxon>
        <taxon>Octopodiformes</taxon>
        <taxon>Octopoda</taxon>
        <taxon>Incirrata</taxon>
        <taxon>Octopodidae</taxon>
        <taxon>Octopus</taxon>
    </lineage>
</organism>
<keyword evidence="1" id="KW-0040">ANK repeat</keyword>
<dbReference type="Gene3D" id="1.25.40.20">
    <property type="entry name" value="Ankyrin repeat-containing domain"/>
    <property type="match status" value="1"/>
</dbReference>
<evidence type="ECO:0000256" key="1">
    <source>
        <dbReference type="PROSITE-ProRule" id="PRU00023"/>
    </source>
</evidence>
<keyword evidence="3" id="KW-1185">Reference proteome</keyword>
<dbReference type="Proteomes" id="UP001162480">
    <property type="component" value="Chromosome 9"/>
</dbReference>
<feature type="repeat" description="ANK" evidence="1">
    <location>
        <begin position="100"/>
        <end position="132"/>
    </location>
</feature>
<dbReference type="PANTHER" id="PTHR46464">
    <property type="entry name" value="ANK_REP_REGION DOMAIN-CONTAINING PROTEIN"/>
    <property type="match status" value="1"/>
</dbReference>
<dbReference type="PANTHER" id="PTHR46464:SF1">
    <property type="entry name" value="ANKYRIN AND ARMADILLO REPEAT-CONTAINING PROTEIN"/>
    <property type="match status" value="1"/>
</dbReference>
<evidence type="ECO:0000313" key="2">
    <source>
        <dbReference type="EMBL" id="CAI9727587.1"/>
    </source>
</evidence>
<dbReference type="Pfam" id="PF12796">
    <property type="entry name" value="Ank_2"/>
    <property type="match status" value="2"/>
</dbReference>
<dbReference type="EMBL" id="OX597822">
    <property type="protein sequence ID" value="CAI9727587.1"/>
    <property type="molecule type" value="Genomic_DNA"/>
</dbReference>
<dbReference type="InterPro" id="IPR002110">
    <property type="entry name" value="Ankyrin_rpt"/>
</dbReference>
<evidence type="ECO:0000313" key="3">
    <source>
        <dbReference type="Proteomes" id="UP001162480"/>
    </source>
</evidence>
<accession>A0AA36B5Y5</accession>
<proteinExistence type="predicted"/>
<name>A0AA36B5Y5_OCTVU</name>
<gene>
    <name evidence="2" type="ORF">OCTVUL_1B022531</name>
</gene>
<sequence>MLLSQLSIIHHEDLFMINAAWSISSKVVLSNDKADPETIASLNIYLQQQVEIVSRALEVKANMRRSLIMLKLVSFLTTLFVGMRKRMKIPHKDRLLKPYPGPSALHLAVQCGAFDAVVCLVCNFAQLNAIDNNGWTPIHCAAFYNQASILEVFLRQDTEFTEIQTQDNLKSTPLLLAATSGCLPTITTLLRYNADVTGCNLRGHNVIHTAVIHGHTRIVQYFIRLDMKLLPVWNILVDMLKFEDILAQESAVRCMEELILTNSECWINIYNSGI</sequence>
<dbReference type="InterPro" id="IPR043379">
    <property type="entry name" value="ANKAR"/>
</dbReference>